<dbReference type="RefSeq" id="WP_275647840.1">
    <property type="nucleotide sequence ID" value="NZ_JARFVA010000001.1"/>
</dbReference>
<evidence type="ECO:0000313" key="2">
    <source>
        <dbReference type="Proteomes" id="UP001217083"/>
    </source>
</evidence>
<evidence type="ECO:0008006" key="3">
    <source>
        <dbReference type="Google" id="ProtNLM"/>
    </source>
</evidence>
<proteinExistence type="predicted"/>
<sequence length="282" mass="31063">MKNLFLVLLLFVVACSETNDPLPDMPLSEEDILETVDNLFPFQPNQTFEALYVAARRGSNLEWYFNFHQDGTLDVLFTTDMHQDFSFSGSYTYVNDQITIQMPAGPTMPFPAGLNETSTVIMPQFGLVAAFATDEMIAICIGHGLNEQAPPRATANYGCPVINVQAASSEENAIELVHRSVPTEFPVLGSIFRQQDTHVQGAANPIVRRGYGIYRQTGNEFFATFRIASDFANFAQGQLPFPVGNVGAPFDDHNILNGTFGNNGQQLIVEQLSPEDGPCVLR</sequence>
<accession>A0ABT5XIJ9</accession>
<name>A0ABT5XIJ9_9FLAO</name>
<comment type="caution">
    <text evidence="1">The sequence shown here is derived from an EMBL/GenBank/DDBJ whole genome shotgun (WGS) entry which is preliminary data.</text>
</comment>
<reference evidence="1 2" key="1">
    <citation type="submission" date="2023-03" db="EMBL/GenBank/DDBJ databases">
        <title>Muricauda XX sp. nov. and Muricauda XXX sp. nov., two novel species isolated from Okinawa Trough.</title>
        <authorList>
            <person name="Cao W."/>
            <person name="Deng X."/>
        </authorList>
    </citation>
    <scope>NUCLEOTIDE SEQUENCE [LARGE SCALE GENOMIC DNA]</scope>
    <source>
        <strain evidence="1 2">81s02</strain>
    </source>
</reference>
<evidence type="ECO:0000313" key="1">
    <source>
        <dbReference type="EMBL" id="MDF0705723.1"/>
    </source>
</evidence>
<dbReference type="Proteomes" id="UP001217083">
    <property type="component" value="Unassembled WGS sequence"/>
</dbReference>
<protein>
    <recommendedName>
        <fullName evidence="3">Lipoprotein</fullName>
    </recommendedName>
</protein>
<keyword evidence="2" id="KW-1185">Reference proteome</keyword>
<gene>
    <name evidence="1" type="ORF">PY091_00760</name>
</gene>
<organism evidence="1 2">
    <name type="scientific">Flagellimonas okinawensis</name>
    <dbReference type="NCBI Taxonomy" id="3031324"/>
    <lineage>
        <taxon>Bacteria</taxon>
        <taxon>Pseudomonadati</taxon>
        <taxon>Bacteroidota</taxon>
        <taxon>Flavobacteriia</taxon>
        <taxon>Flavobacteriales</taxon>
        <taxon>Flavobacteriaceae</taxon>
        <taxon>Flagellimonas</taxon>
    </lineage>
</organism>
<dbReference type="PROSITE" id="PS51257">
    <property type="entry name" value="PROKAR_LIPOPROTEIN"/>
    <property type="match status" value="1"/>
</dbReference>
<dbReference type="EMBL" id="JARFVA010000001">
    <property type="protein sequence ID" value="MDF0705723.1"/>
    <property type="molecule type" value="Genomic_DNA"/>
</dbReference>